<dbReference type="GO" id="GO:0006310">
    <property type="term" value="P:DNA recombination"/>
    <property type="evidence" value="ECO:0007669"/>
    <property type="project" value="UniProtKB-KW"/>
</dbReference>
<evidence type="ECO:0000313" key="7">
    <source>
        <dbReference type="EMBL" id="GET37707.1"/>
    </source>
</evidence>
<dbReference type="Pfam" id="PF01385">
    <property type="entry name" value="OrfB_IS605"/>
    <property type="match status" value="1"/>
</dbReference>
<dbReference type="InterPro" id="IPR010095">
    <property type="entry name" value="Cas12f1-like_TNB"/>
</dbReference>
<keyword evidence="2" id="KW-0815">Transposition</keyword>
<evidence type="ECO:0000313" key="8">
    <source>
        <dbReference type="Proteomes" id="UP001050975"/>
    </source>
</evidence>
<keyword evidence="8" id="KW-1185">Reference proteome</keyword>
<organism evidence="7 8">
    <name type="scientific">Microseira wollei NIES-4236</name>
    <dbReference type="NCBI Taxonomy" id="2530354"/>
    <lineage>
        <taxon>Bacteria</taxon>
        <taxon>Bacillati</taxon>
        <taxon>Cyanobacteriota</taxon>
        <taxon>Cyanophyceae</taxon>
        <taxon>Oscillatoriophycideae</taxon>
        <taxon>Aerosakkonematales</taxon>
        <taxon>Aerosakkonemataceae</taxon>
        <taxon>Microseira</taxon>
    </lineage>
</organism>
<evidence type="ECO:0000256" key="3">
    <source>
        <dbReference type="ARBA" id="ARBA00023125"/>
    </source>
</evidence>
<dbReference type="InterPro" id="IPR001959">
    <property type="entry name" value="Transposase"/>
</dbReference>
<dbReference type="Pfam" id="PF07282">
    <property type="entry name" value="Cas12f1-like_TNB"/>
    <property type="match status" value="1"/>
</dbReference>
<dbReference type="EMBL" id="BLAY01000033">
    <property type="protein sequence ID" value="GET37707.1"/>
    <property type="molecule type" value="Genomic_DNA"/>
</dbReference>
<evidence type="ECO:0000259" key="6">
    <source>
        <dbReference type="Pfam" id="PF07282"/>
    </source>
</evidence>
<evidence type="ECO:0000256" key="1">
    <source>
        <dbReference type="ARBA" id="ARBA00008761"/>
    </source>
</evidence>
<comment type="similarity">
    <text evidence="1">In the C-terminal section; belongs to the transposase 35 family.</text>
</comment>
<reference evidence="7" key="1">
    <citation type="submission" date="2019-10" db="EMBL/GenBank/DDBJ databases">
        <title>Draft genome sequece of Microseira wollei NIES-4236.</title>
        <authorList>
            <person name="Yamaguchi H."/>
            <person name="Suzuki S."/>
            <person name="Kawachi M."/>
        </authorList>
    </citation>
    <scope>NUCLEOTIDE SEQUENCE</scope>
    <source>
        <strain evidence="7">NIES-4236</strain>
    </source>
</reference>
<gene>
    <name evidence="7" type="ORF">MiSe_24610</name>
</gene>
<dbReference type="GO" id="GO:0032196">
    <property type="term" value="P:transposition"/>
    <property type="evidence" value="ECO:0007669"/>
    <property type="project" value="UniProtKB-KW"/>
</dbReference>
<dbReference type="NCBIfam" id="NF040570">
    <property type="entry name" value="guided_TnpB"/>
    <property type="match status" value="1"/>
</dbReference>
<feature type="domain" description="Cas12f1-like TNB" evidence="6">
    <location>
        <begin position="155"/>
        <end position="220"/>
    </location>
</feature>
<evidence type="ECO:0000256" key="2">
    <source>
        <dbReference type="ARBA" id="ARBA00022578"/>
    </source>
</evidence>
<dbReference type="Proteomes" id="UP001050975">
    <property type="component" value="Unassembled WGS sequence"/>
</dbReference>
<dbReference type="GO" id="GO:0003677">
    <property type="term" value="F:DNA binding"/>
    <property type="evidence" value="ECO:0007669"/>
    <property type="project" value="UniProtKB-KW"/>
</dbReference>
<evidence type="ECO:0000259" key="5">
    <source>
        <dbReference type="Pfam" id="PF01385"/>
    </source>
</evidence>
<sequence length="270" mass="29817">MHRPIPDGFTLKQATILYKADGWYVSLSLEDGTVPEPIPIDEIKASVGIDVGLEKFLTTSDGQCISVPRFYRNGQAKLARQQRKLSRQQKGSKNYAKQANKVAKQHLHVARQRQEFHYQVAHWLCAAYDLISFENLNIKGLARTRLAKSILDVAWGAFLNILQAVAVKRGKQTVEVDAKRTSIECSGCGIRVEKVLSDRVHRCPNCGLVIDRDWNAAINILSRGLRTVGLPFSGCGGLEVAQPVKQQILIARLEAPATPRKAVSGGSCHP</sequence>
<name>A0AAV3XE81_9CYAN</name>
<proteinExistence type="inferred from homology"/>
<feature type="domain" description="Probable transposase IS891/IS1136/IS1341" evidence="5">
    <location>
        <begin position="36"/>
        <end position="143"/>
    </location>
</feature>
<keyword evidence="4" id="KW-0233">DNA recombination</keyword>
<accession>A0AAV3XE81</accession>
<comment type="caution">
    <text evidence="7">The sequence shown here is derived from an EMBL/GenBank/DDBJ whole genome shotgun (WGS) entry which is preliminary data.</text>
</comment>
<keyword evidence="3" id="KW-0238">DNA-binding</keyword>
<dbReference type="AlphaFoldDB" id="A0AAV3XE81"/>
<protein>
    <submittedName>
        <fullName evidence="7">Transposase</fullName>
    </submittedName>
</protein>
<evidence type="ECO:0000256" key="4">
    <source>
        <dbReference type="ARBA" id="ARBA00023172"/>
    </source>
</evidence>